<feature type="domain" description="IBR" evidence="6">
    <location>
        <begin position="129"/>
        <end position="187"/>
    </location>
</feature>
<dbReference type="CDD" id="cd20335">
    <property type="entry name" value="BRcat_RBR"/>
    <property type="match status" value="1"/>
</dbReference>
<accession>A0ABR0SV27</accession>
<dbReference type="SMART" id="SM00647">
    <property type="entry name" value="IBR"/>
    <property type="match status" value="1"/>
</dbReference>
<dbReference type="Proteomes" id="UP001338125">
    <property type="component" value="Unassembled WGS sequence"/>
</dbReference>
<evidence type="ECO:0000313" key="7">
    <source>
        <dbReference type="EMBL" id="KAK5995984.1"/>
    </source>
</evidence>
<keyword evidence="1" id="KW-0479">Metal-binding</keyword>
<keyword evidence="4" id="KW-0862">Zinc</keyword>
<dbReference type="Pfam" id="PF01485">
    <property type="entry name" value="IBR"/>
    <property type="match status" value="1"/>
</dbReference>
<feature type="compositionally biased region" description="Polar residues" evidence="5">
    <location>
        <begin position="22"/>
        <end position="32"/>
    </location>
</feature>
<feature type="region of interest" description="Disordered" evidence="5">
    <location>
        <begin position="22"/>
        <end position="46"/>
    </location>
</feature>
<name>A0ABR0SV27_9HYPO</name>
<dbReference type="InterPro" id="IPR031127">
    <property type="entry name" value="E3_UB_ligase_RBR"/>
</dbReference>
<evidence type="ECO:0000256" key="2">
    <source>
        <dbReference type="ARBA" id="ARBA00022771"/>
    </source>
</evidence>
<evidence type="ECO:0000259" key="6">
    <source>
        <dbReference type="SMART" id="SM00647"/>
    </source>
</evidence>
<evidence type="ECO:0000256" key="1">
    <source>
        <dbReference type="ARBA" id="ARBA00022723"/>
    </source>
</evidence>
<dbReference type="InterPro" id="IPR002867">
    <property type="entry name" value="IBR_dom"/>
</dbReference>
<comment type="caution">
    <text evidence="7">The sequence shown here is derived from an EMBL/GenBank/DDBJ whole genome shotgun (WGS) entry which is preliminary data.</text>
</comment>
<feature type="region of interest" description="Disordered" evidence="5">
    <location>
        <begin position="60"/>
        <end position="92"/>
    </location>
</feature>
<evidence type="ECO:0000256" key="5">
    <source>
        <dbReference type="SAM" id="MobiDB-lite"/>
    </source>
</evidence>
<protein>
    <recommendedName>
        <fullName evidence="6">IBR domain-containing protein</fullName>
    </recommendedName>
</protein>
<reference evidence="7 8" key="1">
    <citation type="submission" date="2024-01" db="EMBL/GenBank/DDBJ databases">
        <title>Complete genome of Cladobotryum mycophilum ATHUM6906.</title>
        <authorList>
            <person name="Christinaki A.C."/>
            <person name="Myridakis A.I."/>
            <person name="Kouvelis V.N."/>
        </authorList>
    </citation>
    <scope>NUCLEOTIDE SEQUENCE [LARGE SCALE GENOMIC DNA]</scope>
    <source>
        <strain evidence="7 8">ATHUM6906</strain>
    </source>
</reference>
<dbReference type="PANTHER" id="PTHR11685">
    <property type="entry name" value="RBR FAMILY RING FINGER AND IBR DOMAIN-CONTAINING"/>
    <property type="match status" value="1"/>
</dbReference>
<keyword evidence="3" id="KW-0833">Ubl conjugation pathway</keyword>
<organism evidence="7 8">
    <name type="scientific">Cladobotryum mycophilum</name>
    <dbReference type="NCBI Taxonomy" id="491253"/>
    <lineage>
        <taxon>Eukaryota</taxon>
        <taxon>Fungi</taxon>
        <taxon>Dikarya</taxon>
        <taxon>Ascomycota</taxon>
        <taxon>Pezizomycotina</taxon>
        <taxon>Sordariomycetes</taxon>
        <taxon>Hypocreomycetidae</taxon>
        <taxon>Hypocreales</taxon>
        <taxon>Hypocreaceae</taxon>
        <taxon>Cladobotryum</taxon>
    </lineage>
</organism>
<dbReference type="EMBL" id="JAVFKD010000004">
    <property type="protein sequence ID" value="KAK5995984.1"/>
    <property type="molecule type" value="Genomic_DNA"/>
</dbReference>
<feature type="compositionally biased region" description="Polar residues" evidence="5">
    <location>
        <begin position="60"/>
        <end position="76"/>
    </location>
</feature>
<sequence length="296" mass="32438">MHLQPKANLATILSRIAMQDTDATNGQSSTEQHVGHPGQPGRFPESYVRTNHTYLIQNATGVNSGDQNSSIPQNVPQPAIRDAEPASDSSNIAPLLQDPLLRLVVLARCCELEFDTRINEGIVPPELLARYDEKRLEYAEKKRTYCHQPTCSAFVAPEFIDENVATCPKCNGRTCVACGGAAHADDCPVDTSMQQLLQTADENGWKRCKSCDRMVEQGASAEPNSATYVERNGLYAHALIKGKQYWPTFKAVHGRLESLQMAASTTGYYVRGLSASFVYRVGSIVFLPFLNALGVS</sequence>
<evidence type="ECO:0000256" key="4">
    <source>
        <dbReference type="ARBA" id="ARBA00022833"/>
    </source>
</evidence>
<evidence type="ECO:0000313" key="8">
    <source>
        <dbReference type="Proteomes" id="UP001338125"/>
    </source>
</evidence>
<proteinExistence type="predicted"/>
<keyword evidence="2" id="KW-0863">Zinc-finger</keyword>
<evidence type="ECO:0000256" key="3">
    <source>
        <dbReference type="ARBA" id="ARBA00022786"/>
    </source>
</evidence>
<keyword evidence="8" id="KW-1185">Reference proteome</keyword>
<gene>
    <name evidence="7" type="ORF">PT974_04404</name>
</gene>